<keyword evidence="1 3" id="KW-0853">WD repeat</keyword>
<dbReference type="InterPro" id="IPR015943">
    <property type="entry name" value="WD40/YVTN_repeat-like_dom_sf"/>
</dbReference>
<feature type="repeat" description="WD" evidence="3">
    <location>
        <begin position="1966"/>
        <end position="2007"/>
    </location>
</feature>
<sequence>MEHACARRSHRRTTALPGRSPSTVQARSEVRTVQAGLRAGREADPSWQLGDLLAAVPEQEEAAGHKLRVLFGGAELCGAATLGEIGVQGGSELTLVVTRRRRIVACDVAVAKIWDADSGECLRTLEGHRDIVWSAVFSADGQRVLTASEDGTAMIWDADSGACLRTLEGHRRAVRSAVFSAGGQRVLTAACDCTGKIWAADSGECLRTLEGHWSYVTSAVFSADGQRVLTASQDGTAKIWAADSGECLRTLEGHEGPVTSAVFSADGQRVLTASCDGTAKIWAADSGECLCTLEGHQHYVNSAVFSADGQRVLTASCDRTAKIWAADSGACLRTLEGHRFPVRSAVFSADGQRVLTASRDQTAKFWDADSGECLRTLEGAGDRACFAPSRPLPIVLKLTPAPPRRETHPPLPMAWRFGQRYLDWLVGTVSQTVVSWSARCPACPACPQPPACPACPSAAPIHFPPPAACPAAPGAPATAPAPQPAAQEPESLSWTGGRLTCFLVAINLLVFSSHVVRQVIQDPTDARWSPLRVLISTPDGGVYEELYDLSDGTSAAVRFEDDRGTRPAGLEVGNLYRFRRALTGAEEVAIWSEVDAYARDVFLVAERAAGRPGVVPPAGAAVYFTIAAAAGGAVAPGPAPAAPAAGGGAAVAAALAVVPADPAAPAAGPPAGATPMAAAAAPLAAAGAPAGPLGPSALPMADVQWVYVEATTTARRRDPVTMDGTDLIRGAIGLKQDAGGSWSALRVIMTSQAAYRGAESLADARLQPVPLLSDGSRQRGQFHEGVDKLREEPFPDWPRDGPRTTLWCLRSLDRKRGGAIEHFHQFVSYYRLYRDDFGETHYEAIMRMVDYLMTWDLIDLPKVVGVGVMLRQAQLYKYMYAMEYEVGVFTGAAHEDGRTMVAPALLEHEAKQVERDAGILKQIRRLHRTSHRREMVVDAIRAMNEMYTGSSCPRPTGLTGPTTAQQEALAVIQEAVDAFGVPPPDLTPAGALEELRVAQSYDQESAVIAPVTFDRVDLISLPSVGSEPKSLSALIGDDSVSIGHRLQELLLPRERGLARVAEHAPKRAYSDPNLRNPRLYKKVSHRLLSSHLVEFHTDALSSVGMFFVYKKSGALRLILDGRIPSQLFDEPPKVKLATGAAFSQLRVDSREPVCVAGVDIADAFYTMLLPPWLRRYFGLPKIRAGEMGISVDANGRPVSPTQWVHPCFRCPPMGFSLSLWLCQSVNEIVSQRAGLVRPERVLVDRLPAPVVDSGVVHTEYVDNFVALSLSEASATAAARQVNHHMRAVGLPTHGVESGVGGETLGWSFDPDSPVISLNPRLRWKLYLGIQEVLRRGFCSGKEMVRIVSHITSRVLIRRELLSCLGAVYKFGEVYHNRTVPDWPEVSDVDPSFEEVPPDIWRDHWHPVLSVPWRRPAPQVILEARAGVMALKHKLRSKRSFRKAHVMLNDAMAPILALAKGRSSAPALLAVCRQVACLLLASGSAAYWRWLPSEFNSADPASRNRPGARRPAAAPAAPAPAYLGRRGRSQSASAQSWGDQADRRVARRRAFPAANTAATSGSLTFLGTQAVGEATRQDFADRVSRFTGWATSVRLPIGKVPELDVALVTSFNQLFYDGYPSEEATKYMAALVHCRAALGRLQVAFPRAARAAKGWARLVPPRSRVPLPWPIACLMIGWMLNAGETAAAAATAACFALYLRPAELLGLTREQVIPPAEGAPPGRTFLNFWLVVLHPMECAQPSKTGVYDEGLLLDNPGFTWLPPLLQALRARAAPGSRVFDLSYNQRALVFRRAAAALHLGVLGPPSLYTLRHGGASHEYLAKFRSLDETNKRGRWVSDLSPRRYTKGGRVAGLMRRLPISEQRRATRLVGTIGGRLSNIWLGLEADPSWQLGDLLAAVPEQEEAAGHKLRVLFGGAELCGAATLGEIGVQGGSELTLVVTRRRRIVACDVAVAKIWDADSGECLRTLEGHRDIVWSAVFSADGQRVLTASEDGTAMIWDADSGACLRTLGHWSYVTSAVFSADGQRVLTASQDGTAKIWAADSGECLRTVEGHEGPVTSAVFSADGQRVLTASCDGTAKIWAADSGECLCTLEGHQHYVNSAVFSADGQRVLTASCDRTAKIWAADSGQCLRTLEGHGGPVTSAVFSADGQRVLTASEDRTAKIWAADSGALPAHGLDRARPEVADGECLRTLSAPDRPRGWRRRAGAPAEASPLRPPSLFLSHPCSPSEMPPARPFLPLPFPPQLPPAKMPLSLPWPPPPPRALPLPEPPPPMPPPSMPPHFLVPSLPWQSLQDRAGGGVAPLGIPSSAFPGPSWSSQPVRFGSCCCCSSSSLSSRSSSPLTHQLLFLLWRAASRFLIAHNTKGSFCGRRRSAMTRVRGWRKTSAMGGHGRERQDVR</sequence>
<feature type="repeat" description="WD" evidence="3">
    <location>
        <begin position="2091"/>
        <end position="2132"/>
    </location>
</feature>
<dbReference type="SMART" id="SM00320">
    <property type="entry name" value="WD40"/>
    <property type="match status" value="11"/>
</dbReference>
<reference evidence="5" key="1">
    <citation type="submission" date="2023-10" db="EMBL/GenBank/DDBJ databases">
        <authorList>
            <person name="Chen Y."/>
            <person name="Shah S."/>
            <person name="Dougan E. K."/>
            <person name="Thang M."/>
            <person name="Chan C."/>
        </authorList>
    </citation>
    <scope>NUCLEOTIDE SEQUENCE [LARGE SCALE GENOMIC DNA]</scope>
</reference>
<feature type="repeat" description="WD" evidence="3">
    <location>
        <begin position="209"/>
        <end position="250"/>
    </location>
</feature>
<name>A0ABN9VYZ2_9DINO</name>
<feature type="repeat" description="WD" evidence="3">
    <location>
        <begin position="251"/>
        <end position="292"/>
    </location>
</feature>
<feature type="compositionally biased region" description="Low complexity" evidence="4">
    <location>
        <begin position="472"/>
        <end position="489"/>
    </location>
</feature>
<evidence type="ECO:0000313" key="5">
    <source>
        <dbReference type="EMBL" id="CAK0878898.1"/>
    </source>
</evidence>
<gene>
    <name evidence="5" type="ORF">PCOR1329_LOCUS62506</name>
</gene>
<protein>
    <submittedName>
        <fullName evidence="5">Uncharacterized protein</fullName>
    </submittedName>
</protein>
<evidence type="ECO:0000256" key="1">
    <source>
        <dbReference type="ARBA" id="ARBA00022574"/>
    </source>
</evidence>
<feature type="repeat" description="WD" evidence="3">
    <location>
        <begin position="2049"/>
        <end position="2090"/>
    </location>
</feature>
<dbReference type="PROSITE" id="PS00678">
    <property type="entry name" value="WD_REPEATS_1"/>
    <property type="match status" value="3"/>
</dbReference>
<evidence type="ECO:0000256" key="3">
    <source>
        <dbReference type="PROSITE-ProRule" id="PRU00221"/>
    </source>
</evidence>
<dbReference type="PANTHER" id="PTHR19879">
    <property type="entry name" value="TRANSCRIPTION INITIATION FACTOR TFIID"/>
    <property type="match status" value="1"/>
</dbReference>
<dbReference type="InterPro" id="IPR019775">
    <property type="entry name" value="WD40_repeat_CS"/>
</dbReference>
<feature type="repeat" description="WD" evidence="3">
    <location>
        <begin position="125"/>
        <end position="166"/>
    </location>
</feature>
<evidence type="ECO:0000256" key="4">
    <source>
        <dbReference type="SAM" id="MobiDB-lite"/>
    </source>
</evidence>
<feature type="compositionally biased region" description="Low complexity" evidence="4">
    <location>
        <begin position="1499"/>
        <end position="1535"/>
    </location>
</feature>
<organism evidence="5 6">
    <name type="scientific">Prorocentrum cordatum</name>
    <dbReference type="NCBI Taxonomy" id="2364126"/>
    <lineage>
        <taxon>Eukaryota</taxon>
        <taxon>Sar</taxon>
        <taxon>Alveolata</taxon>
        <taxon>Dinophyceae</taxon>
        <taxon>Prorocentrales</taxon>
        <taxon>Prorocentraceae</taxon>
        <taxon>Prorocentrum</taxon>
    </lineage>
</organism>
<feature type="compositionally biased region" description="Basic residues" evidence="4">
    <location>
        <begin position="1"/>
        <end position="13"/>
    </location>
</feature>
<dbReference type="PROSITE" id="PS50082">
    <property type="entry name" value="WD_REPEATS_2"/>
    <property type="match status" value="11"/>
</dbReference>
<keyword evidence="6" id="KW-1185">Reference proteome</keyword>
<feature type="repeat" description="WD" evidence="3">
    <location>
        <begin position="2007"/>
        <end position="2048"/>
    </location>
</feature>
<comment type="caution">
    <text evidence="5">The sequence shown here is derived from an EMBL/GenBank/DDBJ whole genome shotgun (WGS) entry which is preliminary data.</text>
</comment>
<feature type="repeat" description="WD" evidence="3">
    <location>
        <begin position="335"/>
        <end position="376"/>
    </location>
</feature>
<evidence type="ECO:0000256" key="2">
    <source>
        <dbReference type="ARBA" id="ARBA00022737"/>
    </source>
</evidence>
<dbReference type="Pfam" id="PF00400">
    <property type="entry name" value="WD40"/>
    <property type="match status" value="11"/>
</dbReference>
<feature type="repeat" description="WD" evidence="3">
    <location>
        <begin position="293"/>
        <end position="334"/>
    </location>
</feature>
<feature type="region of interest" description="Disordered" evidence="4">
    <location>
        <begin position="2191"/>
        <end position="2217"/>
    </location>
</feature>
<proteinExistence type="predicted"/>
<keyword evidence="2" id="KW-0677">Repeat</keyword>
<feature type="region of interest" description="Disordered" evidence="4">
    <location>
        <begin position="1498"/>
        <end position="1540"/>
    </location>
</feature>
<feature type="repeat" description="WD" evidence="3">
    <location>
        <begin position="167"/>
        <end position="208"/>
    </location>
</feature>
<feature type="region of interest" description="Disordered" evidence="4">
    <location>
        <begin position="1"/>
        <end position="29"/>
    </location>
</feature>
<evidence type="ECO:0000313" key="6">
    <source>
        <dbReference type="Proteomes" id="UP001189429"/>
    </source>
</evidence>
<dbReference type="InterPro" id="IPR001680">
    <property type="entry name" value="WD40_rpt"/>
</dbReference>
<dbReference type="InterPro" id="IPR036322">
    <property type="entry name" value="WD40_repeat_dom_sf"/>
</dbReference>
<dbReference type="Gene3D" id="2.130.10.10">
    <property type="entry name" value="YVTN repeat-like/Quinoprotein amine dehydrogenase"/>
    <property type="match status" value="7"/>
</dbReference>
<feature type="region of interest" description="Disordered" evidence="4">
    <location>
        <begin position="472"/>
        <end position="491"/>
    </location>
</feature>
<dbReference type="SUPFAM" id="SSF50978">
    <property type="entry name" value="WD40 repeat-like"/>
    <property type="match status" value="2"/>
</dbReference>
<dbReference type="PROSITE" id="PS50294">
    <property type="entry name" value="WD_REPEATS_REGION"/>
    <property type="match status" value="10"/>
</dbReference>
<dbReference type="Proteomes" id="UP001189429">
    <property type="component" value="Unassembled WGS sequence"/>
</dbReference>
<dbReference type="CDD" id="cd00200">
    <property type="entry name" value="WD40"/>
    <property type="match status" value="2"/>
</dbReference>
<dbReference type="PANTHER" id="PTHR19879:SF9">
    <property type="entry name" value="TRANSCRIPTION INITIATION FACTOR TFIID SUBUNIT 5"/>
    <property type="match status" value="1"/>
</dbReference>
<feature type="repeat" description="WD" evidence="3">
    <location>
        <begin position="2133"/>
        <end position="2174"/>
    </location>
</feature>
<accession>A0ABN9VYZ2</accession>
<dbReference type="EMBL" id="CAUYUJ010017898">
    <property type="protein sequence ID" value="CAK0878898.1"/>
    <property type="molecule type" value="Genomic_DNA"/>
</dbReference>